<protein>
    <recommendedName>
        <fullName evidence="3">FbpB family small basic protein</fullName>
    </recommendedName>
</protein>
<reference evidence="1 2" key="1">
    <citation type="submission" date="2021-01" db="EMBL/GenBank/DDBJ databases">
        <title>Genomic Encyclopedia of Type Strains, Phase IV (KMG-IV): sequencing the most valuable type-strain genomes for metagenomic binning, comparative biology and taxonomic classification.</title>
        <authorList>
            <person name="Goeker M."/>
        </authorList>
    </citation>
    <scope>NUCLEOTIDE SEQUENCE [LARGE SCALE GENOMIC DNA]</scope>
    <source>
        <strain evidence="1 2">DSM 28236</strain>
    </source>
</reference>
<evidence type="ECO:0000313" key="1">
    <source>
        <dbReference type="EMBL" id="MBM7645215.1"/>
    </source>
</evidence>
<dbReference type="InterPro" id="IPR025004">
    <property type="entry name" value="SenN/SenS"/>
</dbReference>
<evidence type="ECO:0000313" key="2">
    <source>
        <dbReference type="Proteomes" id="UP000808914"/>
    </source>
</evidence>
<organism evidence="1 2">
    <name type="scientific">Scopulibacillus daqui</name>
    <dbReference type="NCBI Taxonomy" id="1469162"/>
    <lineage>
        <taxon>Bacteria</taxon>
        <taxon>Bacillati</taxon>
        <taxon>Bacillota</taxon>
        <taxon>Bacilli</taxon>
        <taxon>Bacillales</taxon>
        <taxon>Sporolactobacillaceae</taxon>
        <taxon>Scopulibacillus</taxon>
    </lineage>
</organism>
<keyword evidence="2" id="KW-1185">Reference proteome</keyword>
<evidence type="ECO:0008006" key="3">
    <source>
        <dbReference type="Google" id="ProtNLM"/>
    </source>
</evidence>
<sequence length="39" mass="4655">MKKKVSFKDLVSKNKSEILRDHSAIEKIELKIEKKRSIR</sequence>
<accession>A0ABS2PYV6</accession>
<gene>
    <name evidence="1" type="ORF">JOD45_001426</name>
</gene>
<dbReference type="Pfam" id="PF13040">
    <property type="entry name" value="Fur_reg_FbpB"/>
    <property type="match status" value="1"/>
</dbReference>
<name>A0ABS2PYV6_9BACL</name>
<comment type="caution">
    <text evidence="1">The sequence shown here is derived from an EMBL/GenBank/DDBJ whole genome shotgun (WGS) entry which is preliminary data.</text>
</comment>
<dbReference type="EMBL" id="JAFBER010000007">
    <property type="protein sequence ID" value="MBM7645215.1"/>
    <property type="molecule type" value="Genomic_DNA"/>
</dbReference>
<dbReference type="RefSeq" id="WP_239549134.1">
    <property type="nucleotide sequence ID" value="NZ_JAFBER010000007.1"/>
</dbReference>
<dbReference type="Proteomes" id="UP000808914">
    <property type="component" value="Unassembled WGS sequence"/>
</dbReference>
<proteinExistence type="predicted"/>